<accession>A0A4R8QS30</accession>
<keyword evidence="2" id="KW-1185">Reference proteome</keyword>
<dbReference type="EMBL" id="RYZW01000112">
    <property type="protein sequence ID" value="TDZ46852.1"/>
    <property type="molecule type" value="Genomic_DNA"/>
</dbReference>
<gene>
    <name evidence="1" type="ORF">CTRI78_v008860</name>
</gene>
<evidence type="ECO:0000313" key="1">
    <source>
        <dbReference type="EMBL" id="TDZ46852.1"/>
    </source>
</evidence>
<organism evidence="1 2">
    <name type="scientific">Colletotrichum trifolii</name>
    <dbReference type="NCBI Taxonomy" id="5466"/>
    <lineage>
        <taxon>Eukaryota</taxon>
        <taxon>Fungi</taxon>
        <taxon>Dikarya</taxon>
        <taxon>Ascomycota</taxon>
        <taxon>Pezizomycotina</taxon>
        <taxon>Sordariomycetes</taxon>
        <taxon>Hypocreomycetidae</taxon>
        <taxon>Glomerellales</taxon>
        <taxon>Glomerellaceae</taxon>
        <taxon>Colletotrichum</taxon>
        <taxon>Colletotrichum orbiculare species complex</taxon>
    </lineage>
</organism>
<sequence length="67" mass="7139">MVYDINSNPIQVGKIAFTGEPGDKDLGIAGSTSYASSELWNFDGGHFVQVCIISGGAANLNAFSWLW</sequence>
<reference evidence="1 2" key="1">
    <citation type="submission" date="2018-12" db="EMBL/GenBank/DDBJ databases">
        <title>Genome sequence and assembly of Colletotrichum trifolii.</title>
        <authorList>
            <person name="Gan P."/>
            <person name="Shirasu K."/>
        </authorList>
    </citation>
    <scope>NUCLEOTIDE SEQUENCE [LARGE SCALE GENOMIC DNA]</scope>
    <source>
        <strain evidence="1 2">543-2</strain>
    </source>
</reference>
<proteinExistence type="predicted"/>
<dbReference type="Proteomes" id="UP000295703">
    <property type="component" value="Unassembled WGS sequence"/>
</dbReference>
<comment type="caution">
    <text evidence="1">The sequence shown here is derived from an EMBL/GenBank/DDBJ whole genome shotgun (WGS) entry which is preliminary data.</text>
</comment>
<name>A0A4R8QS30_COLTR</name>
<dbReference type="AlphaFoldDB" id="A0A4R8QS30"/>
<evidence type="ECO:0000313" key="2">
    <source>
        <dbReference type="Proteomes" id="UP000295703"/>
    </source>
</evidence>
<protein>
    <submittedName>
        <fullName evidence="1">Uncharacterized protein</fullName>
    </submittedName>
</protein>